<keyword evidence="2" id="KW-1185">Reference proteome</keyword>
<comment type="caution">
    <text evidence="1">The sequence shown here is derived from an EMBL/GenBank/DDBJ whole genome shotgun (WGS) entry which is preliminary data.</text>
</comment>
<gene>
    <name evidence="1" type="ORF">V6N11_001428</name>
</gene>
<evidence type="ECO:0000313" key="1">
    <source>
        <dbReference type="EMBL" id="KAK9018453.1"/>
    </source>
</evidence>
<name>A0ABR2RZP8_9ROSI</name>
<sequence length="80" mass="9020">MVETLRQFLVASFDTVIPKSKAIVAPARVNHLWEVSHRLDLGDEAKHLVENSGVSDEHVGMMFWEGQEERGMLNLVECSV</sequence>
<dbReference type="EMBL" id="JBBPBN010000019">
    <property type="protein sequence ID" value="KAK9018453.1"/>
    <property type="molecule type" value="Genomic_DNA"/>
</dbReference>
<accession>A0ABR2RZP8</accession>
<protein>
    <submittedName>
        <fullName evidence="1">Uncharacterized protein</fullName>
    </submittedName>
</protein>
<reference evidence="1 2" key="1">
    <citation type="journal article" date="2024" name="G3 (Bethesda)">
        <title>Genome assembly of Hibiscus sabdariffa L. provides insights into metabolisms of medicinal natural products.</title>
        <authorList>
            <person name="Kim T."/>
        </authorList>
    </citation>
    <scope>NUCLEOTIDE SEQUENCE [LARGE SCALE GENOMIC DNA]</scope>
    <source>
        <strain evidence="1">TK-2024</strain>
        <tissue evidence="1">Old leaves</tissue>
    </source>
</reference>
<organism evidence="1 2">
    <name type="scientific">Hibiscus sabdariffa</name>
    <name type="common">roselle</name>
    <dbReference type="NCBI Taxonomy" id="183260"/>
    <lineage>
        <taxon>Eukaryota</taxon>
        <taxon>Viridiplantae</taxon>
        <taxon>Streptophyta</taxon>
        <taxon>Embryophyta</taxon>
        <taxon>Tracheophyta</taxon>
        <taxon>Spermatophyta</taxon>
        <taxon>Magnoliopsida</taxon>
        <taxon>eudicotyledons</taxon>
        <taxon>Gunneridae</taxon>
        <taxon>Pentapetalae</taxon>
        <taxon>rosids</taxon>
        <taxon>malvids</taxon>
        <taxon>Malvales</taxon>
        <taxon>Malvaceae</taxon>
        <taxon>Malvoideae</taxon>
        <taxon>Hibiscus</taxon>
    </lineage>
</organism>
<dbReference type="Proteomes" id="UP001396334">
    <property type="component" value="Unassembled WGS sequence"/>
</dbReference>
<proteinExistence type="predicted"/>
<evidence type="ECO:0000313" key="2">
    <source>
        <dbReference type="Proteomes" id="UP001396334"/>
    </source>
</evidence>